<evidence type="ECO:0000256" key="5">
    <source>
        <dbReference type="ARBA" id="ARBA00022989"/>
    </source>
</evidence>
<dbReference type="RefSeq" id="WP_087941381.1">
    <property type="nucleotide sequence ID" value="NZ_FNAC01000082.1"/>
</dbReference>
<feature type="domain" description="Pycsar effector protein" evidence="9">
    <location>
        <begin position="6"/>
        <end position="112"/>
    </location>
</feature>
<evidence type="ECO:0000256" key="7">
    <source>
        <dbReference type="ARBA" id="ARBA00023136"/>
    </source>
</evidence>
<proteinExistence type="predicted"/>
<dbReference type="Pfam" id="PF18967">
    <property type="entry name" value="PycTM"/>
    <property type="match status" value="1"/>
</dbReference>
<keyword evidence="11" id="KW-1185">Reference proteome</keyword>
<feature type="transmembrane region" description="Helical" evidence="8">
    <location>
        <begin position="57"/>
        <end position="76"/>
    </location>
</feature>
<evidence type="ECO:0000256" key="6">
    <source>
        <dbReference type="ARBA" id="ARBA00023118"/>
    </source>
</evidence>
<evidence type="ECO:0000313" key="10">
    <source>
        <dbReference type="EMBL" id="SDD85750.1"/>
    </source>
</evidence>
<feature type="transmembrane region" description="Helical" evidence="8">
    <location>
        <begin position="26"/>
        <end position="45"/>
    </location>
</feature>
<evidence type="ECO:0000256" key="8">
    <source>
        <dbReference type="SAM" id="Phobius"/>
    </source>
</evidence>
<evidence type="ECO:0000256" key="2">
    <source>
        <dbReference type="ARBA" id="ARBA00022475"/>
    </source>
</evidence>
<sequence length="121" mass="13521">MEKERLKYCIDRFDAFYDTINNKSSVFLGLSTFMVGGLLAGYLPILDLIDLTPALPILYLTTVGIGLITMIVLVFASMPYTGKNSESQYFFGSISGMPAHQFYSKSLNCSEHTPIVRTEFI</sequence>
<evidence type="ECO:0000256" key="1">
    <source>
        <dbReference type="ARBA" id="ARBA00004236"/>
    </source>
</evidence>
<evidence type="ECO:0000259" key="9">
    <source>
        <dbReference type="Pfam" id="PF18967"/>
    </source>
</evidence>
<name>A0A1G6Y5W4_9BACT</name>
<reference evidence="11" key="1">
    <citation type="submission" date="2016-10" db="EMBL/GenBank/DDBJ databases">
        <authorList>
            <person name="Varghese N."/>
            <person name="Submissions S."/>
        </authorList>
    </citation>
    <scope>NUCLEOTIDE SEQUENCE [LARGE SCALE GENOMIC DNA]</scope>
    <source>
        <strain evidence="11">DSM 23095</strain>
    </source>
</reference>
<keyword evidence="2" id="KW-1003">Cell membrane</keyword>
<evidence type="ECO:0000313" key="11">
    <source>
        <dbReference type="Proteomes" id="UP000199060"/>
    </source>
</evidence>
<keyword evidence="4" id="KW-0547">Nucleotide-binding</keyword>
<evidence type="ECO:0000256" key="4">
    <source>
        <dbReference type="ARBA" id="ARBA00022741"/>
    </source>
</evidence>
<dbReference type="EMBL" id="FNAC01000082">
    <property type="protein sequence ID" value="SDD85750.1"/>
    <property type="molecule type" value="Genomic_DNA"/>
</dbReference>
<dbReference type="STRING" id="686796.SAMN04488104_10822"/>
<keyword evidence="6" id="KW-0051">Antiviral defense</keyword>
<gene>
    <name evidence="10" type="ORF">SAMN04488104_10822</name>
</gene>
<dbReference type="AlphaFoldDB" id="A0A1G6Y5W4"/>
<keyword evidence="3 8" id="KW-0812">Transmembrane</keyword>
<evidence type="ECO:0000256" key="3">
    <source>
        <dbReference type="ARBA" id="ARBA00022692"/>
    </source>
</evidence>
<comment type="subcellular location">
    <subcellularLocation>
        <location evidence="1">Cell membrane</location>
    </subcellularLocation>
</comment>
<dbReference type="Proteomes" id="UP000199060">
    <property type="component" value="Unassembled WGS sequence"/>
</dbReference>
<organism evidence="10 11">
    <name type="scientific">Algoriphagus faecimaris</name>
    <dbReference type="NCBI Taxonomy" id="686796"/>
    <lineage>
        <taxon>Bacteria</taxon>
        <taxon>Pseudomonadati</taxon>
        <taxon>Bacteroidota</taxon>
        <taxon>Cytophagia</taxon>
        <taxon>Cytophagales</taxon>
        <taxon>Cyclobacteriaceae</taxon>
        <taxon>Algoriphagus</taxon>
    </lineage>
</organism>
<dbReference type="OrthoDB" id="1363277at2"/>
<keyword evidence="5 8" id="KW-1133">Transmembrane helix</keyword>
<accession>A0A1G6Y5W4</accession>
<keyword evidence="7 8" id="KW-0472">Membrane</keyword>
<dbReference type="InterPro" id="IPR043760">
    <property type="entry name" value="PycTM_dom"/>
</dbReference>
<protein>
    <recommendedName>
        <fullName evidence="9">Pycsar effector protein domain-containing protein</fullName>
    </recommendedName>
</protein>